<feature type="region of interest" description="Disordered" evidence="1">
    <location>
        <begin position="1"/>
        <end position="62"/>
    </location>
</feature>
<accession>A0ABC9X511</accession>
<dbReference type="EMBL" id="BAAFJT010000007">
    <property type="protein sequence ID" value="GAB0192527.1"/>
    <property type="molecule type" value="Genomic_DNA"/>
</dbReference>
<feature type="compositionally biased region" description="Basic and acidic residues" evidence="1">
    <location>
        <begin position="131"/>
        <end position="144"/>
    </location>
</feature>
<protein>
    <submittedName>
        <fullName evidence="2">Uncharacterized protein</fullName>
    </submittedName>
</protein>
<evidence type="ECO:0000313" key="2">
    <source>
        <dbReference type="EMBL" id="GAB0192527.1"/>
    </source>
</evidence>
<evidence type="ECO:0000313" key="3">
    <source>
        <dbReference type="Proteomes" id="UP001623348"/>
    </source>
</evidence>
<sequence length="157" mass="17646">MEDPTPEQVEAPEGGCGPREAHAGASSWLDRWTREEGSPRQGRFAGRTCDPVGDPTLEQFAPEGTGELQQPKIISRVEYACSVSYSTVREQLPSSPLLRGEDGKYITEQRVFLGYDTQEESQMTESPQGLKNEHRTPTCEDFVKMHQKSIFTEERKP</sequence>
<comment type="caution">
    <text evidence="2">The sequence shown here is derived from an EMBL/GenBank/DDBJ whole genome shotgun (WGS) entry which is preliminary data.</text>
</comment>
<keyword evidence="3" id="KW-1185">Reference proteome</keyword>
<gene>
    <name evidence="2" type="ORF">GRJ2_001718000</name>
</gene>
<name>A0ABC9X511_GRUJA</name>
<organism evidence="2 3">
    <name type="scientific">Grus japonensis</name>
    <name type="common">Japanese crane</name>
    <name type="synonym">Red-crowned crane</name>
    <dbReference type="NCBI Taxonomy" id="30415"/>
    <lineage>
        <taxon>Eukaryota</taxon>
        <taxon>Metazoa</taxon>
        <taxon>Chordata</taxon>
        <taxon>Craniata</taxon>
        <taxon>Vertebrata</taxon>
        <taxon>Euteleostomi</taxon>
        <taxon>Archelosauria</taxon>
        <taxon>Archosauria</taxon>
        <taxon>Dinosauria</taxon>
        <taxon>Saurischia</taxon>
        <taxon>Theropoda</taxon>
        <taxon>Coelurosauria</taxon>
        <taxon>Aves</taxon>
        <taxon>Neognathae</taxon>
        <taxon>Neoaves</taxon>
        <taxon>Gruiformes</taxon>
        <taxon>Gruidae</taxon>
        <taxon>Grus</taxon>
    </lineage>
</organism>
<proteinExistence type="predicted"/>
<dbReference type="Proteomes" id="UP001623348">
    <property type="component" value="Unassembled WGS sequence"/>
</dbReference>
<dbReference type="AlphaFoldDB" id="A0ABC9X511"/>
<feature type="compositionally biased region" description="Polar residues" evidence="1">
    <location>
        <begin position="120"/>
        <end position="129"/>
    </location>
</feature>
<reference evidence="2 3" key="1">
    <citation type="submission" date="2024-06" db="EMBL/GenBank/DDBJ databases">
        <title>The draft genome of Grus japonensis, version 3.</title>
        <authorList>
            <person name="Nabeshima K."/>
            <person name="Suzuki S."/>
            <person name="Onuma M."/>
        </authorList>
    </citation>
    <scope>NUCLEOTIDE SEQUENCE [LARGE SCALE GENOMIC DNA]</scope>
    <source>
        <strain evidence="2 3">451A</strain>
    </source>
</reference>
<evidence type="ECO:0000256" key="1">
    <source>
        <dbReference type="SAM" id="MobiDB-lite"/>
    </source>
</evidence>
<feature type="region of interest" description="Disordered" evidence="1">
    <location>
        <begin position="119"/>
        <end position="157"/>
    </location>
</feature>